<dbReference type="RefSeq" id="WP_024863498.1">
    <property type="nucleotide sequence ID" value="NZ_CP024965.1"/>
</dbReference>
<dbReference type="KEGG" id="esx:ESOMN_v1c06010"/>
<dbReference type="NCBIfam" id="NF038029">
    <property type="entry name" value="LP_plasma"/>
    <property type="match status" value="1"/>
</dbReference>
<gene>
    <name evidence="2" type="ORF">ESOMN_v1c06010</name>
</gene>
<dbReference type="AlphaFoldDB" id="A0A2K8P266"/>
<feature type="chain" id="PRO_5014752416" description="Lipoprotein" evidence="1">
    <location>
        <begin position="20"/>
        <end position="439"/>
    </location>
</feature>
<dbReference type="InterPro" id="IPR011889">
    <property type="entry name" value="Liste_lipo_26"/>
</dbReference>
<feature type="signal peptide" evidence="1">
    <location>
        <begin position="1"/>
        <end position="19"/>
    </location>
</feature>
<name>A0A2K8P266_9MOLU</name>
<evidence type="ECO:0000256" key="1">
    <source>
        <dbReference type="SAM" id="SignalP"/>
    </source>
</evidence>
<dbReference type="NCBIfam" id="NF045726">
    <property type="entry name" value="XXplasma_LP"/>
    <property type="match status" value="1"/>
</dbReference>
<dbReference type="InterPro" id="IPR054816">
    <property type="entry name" value="Lipoprotein_mollicutes-type_CS"/>
</dbReference>
<evidence type="ECO:0000313" key="2">
    <source>
        <dbReference type="EMBL" id="ATZ18983.1"/>
    </source>
</evidence>
<sequence>MKKLLSLLATIGLTATTGATVVSCGDKNKDPDKDIKDISVVKTDLQKVLDSKIDKTKNWVKSELEQAIVNANIDIVGGITVEEVKTIQGYASVTSQITTWKFIGHGTNENQYKYKGELELEFHWNNKIDAVSIDNVNTKMQLNELLNTKNRNESNYWSWSRTELEKAIVNAKIDIAGGITVQILKEDENNRIQEILFIGNGNSSNDFSYSGKITLNHKVVTNNIAKFLDQYGNLWTTDNLNLSLASAEAYILLNFPYVTSSGTQGNFGQTIKNFKGIKIPSVLPKEITDISLIFYGNPNKKIEGIEEWDTSNVVDMSWAFTNASNFNGDLSSWNTSNVKQMSNMFAGDFNFTGKGIKNWDTSKVTNMFGLFSEAKNFNENISSWKTSKVTDMSSMFYNAEIFNQDLSRWNVFEVIKYTDFDKGASSWNEKSKPVFRPTY</sequence>
<evidence type="ECO:0000313" key="3">
    <source>
        <dbReference type="Proteomes" id="UP000232230"/>
    </source>
</evidence>
<dbReference type="Pfam" id="PF03382">
    <property type="entry name" value="DUF285"/>
    <property type="match status" value="1"/>
</dbReference>
<dbReference type="NCBIfam" id="TIGR02167">
    <property type="entry name" value="Liste_lipo_26"/>
    <property type="match status" value="2"/>
</dbReference>
<dbReference type="EMBL" id="CP024965">
    <property type="protein sequence ID" value="ATZ18983.1"/>
    <property type="molecule type" value="Genomic_DNA"/>
</dbReference>
<reference evidence="2 3" key="1">
    <citation type="submission" date="2017-11" db="EMBL/GenBank/DDBJ databases">
        <title>Genome sequence of Entomoplasma somnilux PYAN-1 (ATCC 49194).</title>
        <authorList>
            <person name="Lo W.-S."/>
            <person name="Gasparich G.E."/>
            <person name="Kuo C.-H."/>
        </authorList>
    </citation>
    <scope>NUCLEOTIDE SEQUENCE [LARGE SCALE GENOMIC DNA]</scope>
    <source>
        <strain evidence="2 3">PYAN-1</strain>
    </source>
</reference>
<proteinExistence type="predicted"/>
<keyword evidence="1" id="KW-0732">Signal</keyword>
<accession>A0A2K8P266</accession>
<protein>
    <recommendedName>
        <fullName evidence="4">Lipoprotein</fullName>
    </recommendedName>
</protein>
<keyword evidence="3" id="KW-1185">Reference proteome</keyword>
<dbReference type="Proteomes" id="UP000232230">
    <property type="component" value="Chromosome"/>
</dbReference>
<evidence type="ECO:0008006" key="4">
    <source>
        <dbReference type="Google" id="ProtNLM"/>
    </source>
</evidence>
<dbReference type="PROSITE" id="PS51257">
    <property type="entry name" value="PROKAR_LIPOPROTEIN"/>
    <property type="match status" value="1"/>
</dbReference>
<organism evidence="2 3">
    <name type="scientific">Williamsoniiplasma somnilux</name>
    <dbReference type="NCBI Taxonomy" id="215578"/>
    <lineage>
        <taxon>Bacteria</taxon>
        <taxon>Bacillati</taxon>
        <taxon>Mycoplasmatota</taxon>
        <taxon>Mollicutes</taxon>
        <taxon>Entomoplasmatales</taxon>
        <taxon>Williamsoniiplasma</taxon>
    </lineage>
</organism>
<dbReference type="InterPro" id="IPR005046">
    <property type="entry name" value="DUF285"/>
</dbReference>